<accession>A0A7S4R7C3</accession>
<dbReference type="GO" id="GO:0005829">
    <property type="term" value="C:cytosol"/>
    <property type="evidence" value="ECO:0007669"/>
    <property type="project" value="GOC"/>
</dbReference>
<feature type="compositionally biased region" description="Polar residues" evidence="6">
    <location>
        <begin position="49"/>
        <end position="60"/>
    </location>
</feature>
<evidence type="ECO:0000256" key="1">
    <source>
        <dbReference type="ARBA" id="ARBA00004170"/>
    </source>
</evidence>
<feature type="compositionally biased region" description="Low complexity" evidence="6">
    <location>
        <begin position="164"/>
        <end position="175"/>
    </location>
</feature>
<comment type="subcellular location">
    <subcellularLocation>
        <location evidence="1">Membrane</location>
        <topology evidence="1">Peripheral membrane protein</topology>
    </subcellularLocation>
</comment>
<evidence type="ECO:0000256" key="3">
    <source>
        <dbReference type="ARBA" id="ARBA00022448"/>
    </source>
</evidence>
<feature type="compositionally biased region" description="Acidic residues" evidence="6">
    <location>
        <begin position="920"/>
        <end position="933"/>
    </location>
</feature>
<organism evidence="7">
    <name type="scientific">Ditylum brightwellii</name>
    <dbReference type="NCBI Taxonomy" id="49249"/>
    <lineage>
        <taxon>Eukaryota</taxon>
        <taxon>Sar</taxon>
        <taxon>Stramenopiles</taxon>
        <taxon>Ochrophyta</taxon>
        <taxon>Bacillariophyta</taxon>
        <taxon>Mediophyceae</taxon>
        <taxon>Lithodesmiophycidae</taxon>
        <taxon>Lithodesmiales</taxon>
        <taxon>Lithodesmiaceae</taxon>
        <taxon>Ditylum</taxon>
    </lineage>
</organism>
<dbReference type="InterPro" id="IPR005378">
    <property type="entry name" value="Vps35"/>
</dbReference>
<feature type="region of interest" description="Disordered" evidence="6">
    <location>
        <begin position="596"/>
        <end position="621"/>
    </location>
</feature>
<proteinExistence type="inferred from homology"/>
<evidence type="ECO:0000256" key="4">
    <source>
        <dbReference type="ARBA" id="ARBA00022927"/>
    </source>
</evidence>
<feature type="compositionally biased region" description="Basic and acidic residues" evidence="6">
    <location>
        <begin position="881"/>
        <end position="893"/>
    </location>
</feature>
<name>A0A7S4R7C3_9STRA</name>
<reference evidence="7" key="1">
    <citation type="submission" date="2021-01" db="EMBL/GenBank/DDBJ databases">
        <authorList>
            <person name="Corre E."/>
            <person name="Pelletier E."/>
            <person name="Niang G."/>
            <person name="Scheremetjew M."/>
            <person name="Finn R."/>
            <person name="Kale V."/>
            <person name="Holt S."/>
            <person name="Cochrane G."/>
            <person name="Meng A."/>
            <person name="Brown T."/>
            <person name="Cohen L."/>
        </authorList>
    </citation>
    <scope>NUCLEOTIDE SEQUENCE</scope>
    <source>
        <strain evidence="7">GSO104</strain>
    </source>
</reference>
<evidence type="ECO:0000313" key="7">
    <source>
        <dbReference type="EMBL" id="CAE4605675.1"/>
    </source>
</evidence>
<sequence length="1211" mass="134995">MASHSGGAGYYSSNASYAGSTGSGGGGGSYAARSAAAHAAHSSVVGGATSTYNAPSSQYGQFGGRAGAPVTAPVAPPPPQQQQQGTGRSSHHQGHHQESPAELAHQSRLLTDATRRVQEHTYYMNKAMADDDGLPTVLEHAALMLSELGDPHNLAHNHPHRHSASQPSSSFAAPHLNSAGAASQLSPKSYYELHMRILNEMPNLEEYLLSLSSTDDTNPIRYSLHELYESVQYCPKVVPRLYLQICAGSALIRTNTIGTKIVLNDLIEAVKCVQCPLRGLFLRSYLLQALKDKLPDVPLEEKAEETFVNSNDNEVTSVVDTSILSESKKTIDNGTVKDALDFVLSNFIEMNKLWVRVQHISASSVSSSNSQFNNPKGNREARRRRERERNELRILVGTNLVRLSQLESITTAMYATDILPSILNQITSCRDPLAQAYLMDCIIQVFPDEFHIETLGIFLDVCPKLREKVNVRTIIQSIMERLSNYYADEMLLLDAEKEQQYKDAQIQQGGEEKALSPTKKSISENTVKKENSFQLLNSCIQNIVSTRKSTIPSKEIVRLQMALLRFTLKCYPGNMFHVNHCLASCATSLRERQSLESPVDKKQQHQHAVPPSASTTGATPSLDETTIDELEKLLSIPLESLALKVLQLDHYSDLLTFLPWENRRQVAVVMLKAVETSKSNLNELHQIEELFVILTPLILESNVPDSYSHGTFISKLEEEEKEEESQRLQQQEEEAATTQVNAEEHDKRTADLMGALGISNENRQPSSQRNLARSTLSKRSSSAFPNTNNTAALLSTAINFSVEEQYLLAKLIHLLHHDDTDMAFKMLVLAKQHLCRGGITARLRFTLPPIVFESLKLLKRVKKLEMVDTMASTAAAPTPVEETKKEEEEQPKVEEEETKEEGEKAEEGEEDTKDEKAEEVTEDEAKSEEDEKEESSKKEEEEKASVVAPPVFTKKVNCRRIFLFVQKIIAMLAIADPRASFKLNLEAAISADKCAILASSSSSKDTNSDFTSISYEFITQAFQIYEDEISDSKAQQRSIEMIVGTLLSCKMFEKDDYEALITKTAQYAAKLLKKPDQCRMVTLVSHLFFTGADANDKGAYRNPQRVLECLQRALKIADACSMSSSANVQLFVEILEHYVYYFEKDNPVISDRFVSGLVALIKEHMESIGFSSSADQMVFAETQGHYRHILRYLQKKKDEKESAKKFANVVC</sequence>
<feature type="compositionally biased region" description="Acidic residues" evidence="6">
    <location>
        <begin position="894"/>
        <end position="912"/>
    </location>
</feature>
<feature type="region of interest" description="Disordered" evidence="6">
    <location>
        <begin position="871"/>
        <end position="946"/>
    </location>
</feature>
<feature type="region of interest" description="Disordered" evidence="6">
    <location>
        <begin position="717"/>
        <end position="745"/>
    </location>
</feature>
<dbReference type="EMBL" id="HBNS01017657">
    <property type="protein sequence ID" value="CAE4605675.1"/>
    <property type="molecule type" value="Transcribed_RNA"/>
</dbReference>
<gene>
    <name evidence="7" type="ORF">DBRI00130_LOCUS14106</name>
</gene>
<keyword evidence="4" id="KW-0653">Protein transport</keyword>
<dbReference type="PANTHER" id="PTHR11099">
    <property type="entry name" value="VACUOLAR SORTING PROTEIN 35"/>
    <property type="match status" value="1"/>
</dbReference>
<protein>
    <recommendedName>
        <fullName evidence="8">Vacuolar protein sorting-associated protein 35</fullName>
    </recommendedName>
</protein>
<evidence type="ECO:0000256" key="2">
    <source>
        <dbReference type="ARBA" id="ARBA00006536"/>
    </source>
</evidence>
<dbReference type="Pfam" id="PF03635">
    <property type="entry name" value="Vps35"/>
    <property type="match status" value="1"/>
</dbReference>
<feature type="compositionally biased region" description="Low complexity" evidence="6">
    <location>
        <begin position="30"/>
        <end position="48"/>
    </location>
</feature>
<dbReference type="InterPro" id="IPR042491">
    <property type="entry name" value="Vps35_C"/>
</dbReference>
<comment type="similarity">
    <text evidence="2">Belongs to the VPS35 family.</text>
</comment>
<evidence type="ECO:0000256" key="6">
    <source>
        <dbReference type="SAM" id="MobiDB-lite"/>
    </source>
</evidence>
<evidence type="ECO:0008006" key="8">
    <source>
        <dbReference type="Google" id="ProtNLM"/>
    </source>
</evidence>
<feature type="compositionally biased region" description="Polar residues" evidence="6">
    <location>
        <begin position="759"/>
        <end position="785"/>
    </location>
</feature>
<dbReference type="GO" id="GO:0030906">
    <property type="term" value="C:retromer, cargo-selective complex"/>
    <property type="evidence" value="ECO:0007669"/>
    <property type="project" value="InterPro"/>
</dbReference>
<dbReference type="AlphaFoldDB" id="A0A7S4R7C3"/>
<feature type="region of interest" description="Disordered" evidence="6">
    <location>
        <begin position="150"/>
        <end position="175"/>
    </location>
</feature>
<feature type="compositionally biased region" description="Basic and acidic residues" evidence="6">
    <location>
        <begin position="934"/>
        <end position="944"/>
    </location>
</feature>
<evidence type="ECO:0000256" key="5">
    <source>
        <dbReference type="ARBA" id="ARBA00023136"/>
    </source>
</evidence>
<feature type="region of interest" description="Disordered" evidence="6">
    <location>
        <begin position="758"/>
        <end position="785"/>
    </location>
</feature>
<feature type="region of interest" description="Disordered" evidence="6">
    <location>
        <begin position="1"/>
        <end position="105"/>
    </location>
</feature>
<dbReference type="Gene3D" id="1.25.40.660">
    <property type="entry name" value="Vacuolar protein sorting-associated protein 35, helical subcomplex Vps35-C"/>
    <property type="match status" value="2"/>
</dbReference>
<feature type="region of interest" description="Disordered" evidence="6">
    <location>
        <begin position="366"/>
        <end position="386"/>
    </location>
</feature>
<dbReference type="GO" id="GO:0005770">
    <property type="term" value="C:late endosome"/>
    <property type="evidence" value="ECO:0007669"/>
    <property type="project" value="TreeGrafter"/>
</dbReference>
<keyword evidence="5" id="KW-0472">Membrane</keyword>
<feature type="compositionally biased region" description="Polar residues" evidence="6">
    <location>
        <begin position="612"/>
        <end position="621"/>
    </location>
</feature>
<dbReference type="GO" id="GO:0006886">
    <property type="term" value="P:intracellular protein transport"/>
    <property type="evidence" value="ECO:0007669"/>
    <property type="project" value="TreeGrafter"/>
</dbReference>
<dbReference type="GO" id="GO:0042147">
    <property type="term" value="P:retrograde transport, endosome to Golgi"/>
    <property type="evidence" value="ECO:0007669"/>
    <property type="project" value="InterPro"/>
</dbReference>
<dbReference type="PANTHER" id="PTHR11099:SF0">
    <property type="entry name" value="VACUOLAR PROTEIN SORTING-ASSOCIATED PROTEIN 35"/>
    <property type="match status" value="1"/>
</dbReference>
<feature type="compositionally biased region" description="Low complexity" evidence="6">
    <location>
        <begin position="1"/>
        <end position="20"/>
    </location>
</feature>
<keyword evidence="3" id="KW-0813">Transport</keyword>